<dbReference type="SUPFAM" id="SSF56524">
    <property type="entry name" value="Oxidoreductase molybdopterin-binding domain"/>
    <property type="match status" value="1"/>
</dbReference>
<evidence type="ECO:0000259" key="2">
    <source>
        <dbReference type="Pfam" id="PF00174"/>
    </source>
</evidence>
<evidence type="ECO:0000256" key="1">
    <source>
        <dbReference type="SAM" id="MobiDB-lite"/>
    </source>
</evidence>
<protein>
    <submittedName>
        <fullName evidence="3">DMSO/TMAO reductase YedYZ molybdopterin-dependent catalytic subunit</fullName>
    </submittedName>
</protein>
<organism evidence="3 4">
    <name type="scientific">Myceligenerans xiligouense</name>
    <dbReference type="NCBI Taxonomy" id="253184"/>
    <lineage>
        <taxon>Bacteria</taxon>
        <taxon>Bacillati</taxon>
        <taxon>Actinomycetota</taxon>
        <taxon>Actinomycetes</taxon>
        <taxon>Micrococcales</taxon>
        <taxon>Promicromonosporaceae</taxon>
        <taxon>Myceligenerans</taxon>
    </lineage>
</organism>
<comment type="caution">
    <text evidence="3">The sequence shown here is derived from an EMBL/GenBank/DDBJ whole genome shotgun (WGS) entry which is preliminary data.</text>
</comment>
<dbReference type="OrthoDB" id="9795587at2"/>
<keyword evidence="4" id="KW-1185">Reference proteome</keyword>
<name>A0A3N4ZKA5_9MICO</name>
<sequence>MSFTTRGFSGRRREENPRLPPGQTLFDDWPVLTAGPTPHVDTADWELTIQDETGTDHRWDWDGLLALGVEDVTVDIHCVTHWTKLDMAWRGVSLDKLFQDVESEHEFVMARSYGGYTTNLPLEDLLDGKAWIATEAEGDPLGPEHGGPARLLVPHLYFWKSAKWIRGLTMMADDEPGFWEQNGYHLYGDPWKEERYW</sequence>
<feature type="domain" description="Oxidoreductase molybdopterin-binding" evidence="2">
    <location>
        <begin position="35"/>
        <end position="179"/>
    </location>
</feature>
<dbReference type="EMBL" id="RKQZ01000001">
    <property type="protein sequence ID" value="RPF21355.1"/>
    <property type="molecule type" value="Genomic_DNA"/>
</dbReference>
<feature type="region of interest" description="Disordered" evidence="1">
    <location>
        <begin position="1"/>
        <end position="27"/>
    </location>
</feature>
<proteinExistence type="predicted"/>
<dbReference type="Pfam" id="PF00174">
    <property type="entry name" value="Oxidored_molyb"/>
    <property type="match status" value="1"/>
</dbReference>
<dbReference type="AlphaFoldDB" id="A0A3N4ZKA5"/>
<dbReference type="Gene3D" id="3.90.420.10">
    <property type="entry name" value="Oxidoreductase, molybdopterin-binding domain"/>
    <property type="match status" value="1"/>
</dbReference>
<dbReference type="InterPro" id="IPR036374">
    <property type="entry name" value="OxRdtase_Mopterin-bd_sf"/>
</dbReference>
<gene>
    <name evidence="3" type="ORF">EDD34_1982</name>
</gene>
<reference evidence="3 4" key="1">
    <citation type="submission" date="2018-11" db="EMBL/GenBank/DDBJ databases">
        <title>Sequencing the genomes of 1000 actinobacteria strains.</title>
        <authorList>
            <person name="Klenk H.-P."/>
        </authorList>
    </citation>
    <scope>NUCLEOTIDE SEQUENCE [LARGE SCALE GENOMIC DNA]</scope>
    <source>
        <strain evidence="3 4">DSM 15700</strain>
    </source>
</reference>
<dbReference type="PANTHER" id="PTHR43032">
    <property type="entry name" value="PROTEIN-METHIONINE-SULFOXIDE REDUCTASE"/>
    <property type="match status" value="1"/>
</dbReference>
<evidence type="ECO:0000313" key="3">
    <source>
        <dbReference type="EMBL" id="RPF21355.1"/>
    </source>
</evidence>
<accession>A0A3N4ZKA5</accession>
<dbReference type="PANTHER" id="PTHR43032:SF4">
    <property type="entry name" value="OXIDOREDUCTASE MOLYBDOPTERIN-BINDING DOMAIN-CONTAINING PROTEIN"/>
    <property type="match status" value="1"/>
</dbReference>
<dbReference type="InterPro" id="IPR000572">
    <property type="entry name" value="OxRdtase_Mopterin-bd_dom"/>
</dbReference>
<evidence type="ECO:0000313" key="4">
    <source>
        <dbReference type="Proteomes" id="UP000280501"/>
    </source>
</evidence>
<dbReference type="RefSeq" id="WP_123814402.1">
    <property type="nucleotide sequence ID" value="NZ_RKQZ01000001.1"/>
</dbReference>
<dbReference type="Proteomes" id="UP000280501">
    <property type="component" value="Unassembled WGS sequence"/>
</dbReference>